<evidence type="ECO:0000256" key="16">
    <source>
        <dbReference type="ARBA" id="ARBA00023015"/>
    </source>
</evidence>
<evidence type="ECO:0000256" key="20">
    <source>
        <dbReference type="ARBA" id="ARBA00030493"/>
    </source>
</evidence>
<dbReference type="Gene3D" id="3.80.10.10">
    <property type="entry name" value="Ribonuclease Inhibitor"/>
    <property type="match status" value="1"/>
</dbReference>
<evidence type="ECO:0000256" key="12">
    <source>
        <dbReference type="ARBA" id="ARBA00022801"/>
    </source>
</evidence>
<organism evidence="26 27">
    <name type="scientific">Sporormia fimetaria CBS 119925</name>
    <dbReference type="NCBI Taxonomy" id="1340428"/>
    <lineage>
        <taxon>Eukaryota</taxon>
        <taxon>Fungi</taxon>
        <taxon>Dikarya</taxon>
        <taxon>Ascomycota</taxon>
        <taxon>Pezizomycotina</taxon>
        <taxon>Dothideomycetes</taxon>
        <taxon>Pleosporomycetidae</taxon>
        <taxon>Pleosporales</taxon>
        <taxon>Sporormiaceae</taxon>
        <taxon>Sporormia</taxon>
    </lineage>
</organism>
<evidence type="ECO:0000256" key="18">
    <source>
        <dbReference type="ARBA" id="ARBA00023242"/>
    </source>
</evidence>
<dbReference type="GO" id="GO:0046872">
    <property type="term" value="F:metal ion binding"/>
    <property type="evidence" value="ECO:0007669"/>
    <property type="project" value="UniProtKB-KW"/>
</dbReference>
<feature type="compositionally biased region" description="Low complexity" evidence="24">
    <location>
        <begin position="96"/>
        <end position="105"/>
    </location>
</feature>
<evidence type="ECO:0000313" key="26">
    <source>
        <dbReference type="EMBL" id="KAF2743668.1"/>
    </source>
</evidence>
<keyword evidence="12" id="KW-0378">Hydrolase</keyword>
<gene>
    <name evidence="26" type="ORF">M011DRAFT_496791</name>
</gene>
<dbReference type="GO" id="GO:0004535">
    <property type="term" value="F:poly(A)-specific ribonuclease activity"/>
    <property type="evidence" value="ECO:0007669"/>
    <property type="project" value="UniProtKB-EC"/>
</dbReference>
<dbReference type="PANTHER" id="PTHR12121:SF100">
    <property type="entry name" value="POLY(A)-SPECIFIC RIBONUCLEASE"/>
    <property type="match status" value="1"/>
</dbReference>
<dbReference type="EMBL" id="MU006595">
    <property type="protein sequence ID" value="KAF2743668.1"/>
    <property type="molecule type" value="Genomic_DNA"/>
</dbReference>
<dbReference type="InterPro" id="IPR003591">
    <property type="entry name" value="Leu-rich_rpt_typical-subtyp"/>
</dbReference>
<evidence type="ECO:0000256" key="4">
    <source>
        <dbReference type="ARBA" id="ARBA00004496"/>
    </source>
</evidence>
<protein>
    <recommendedName>
        <fullName evidence="19">CCR4-Not complex 3'-5'-exoribonuclease subunit Ccr4</fullName>
        <ecNumber evidence="6">3.1.13.4</ecNumber>
    </recommendedName>
    <alternativeName>
        <fullName evidence="20">Carbon catabolite repressor protein 4</fullName>
    </alternativeName>
    <alternativeName>
        <fullName evidence="21">Cytoplasmic deadenylase</fullName>
    </alternativeName>
    <alternativeName>
        <fullName evidence="22">Glucose-repressible alcohol dehydrogenase transcriptional effector</fullName>
    </alternativeName>
</protein>
<dbReference type="InterPro" id="IPR050410">
    <property type="entry name" value="CCR4/nocturin_mRNA_transcr"/>
</dbReference>
<evidence type="ECO:0000256" key="13">
    <source>
        <dbReference type="ARBA" id="ARBA00022839"/>
    </source>
</evidence>
<keyword evidence="11" id="KW-0677">Repeat</keyword>
<feature type="region of interest" description="Disordered" evidence="24">
    <location>
        <begin position="740"/>
        <end position="759"/>
    </location>
</feature>
<dbReference type="InterPro" id="IPR005135">
    <property type="entry name" value="Endo/exonuclease/phosphatase"/>
</dbReference>
<feature type="compositionally biased region" description="Basic and acidic residues" evidence="24">
    <location>
        <begin position="743"/>
        <end position="759"/>
    </location>
</feature>
<evidence type="ECO:0000256" key="17">
    <source>
        <dbReference type="ARBA" id="ARBA00023163"/>
    </source>
</evidence>
<feature type="region of interest" description="Disordered" evidence="24">
    <location>
        <begin position="1"/>
        <end position="81"/>
    </location>
</feature>
<keyword evidence="18" id="KW-0539">Nucleus</keyword>
<evidence type="ECO:0000256" key="2">
    <source>
        <dbReference type="ARBA" id="ARBA00001946"/>
    </source>
</evidence>
<evidence type="ECO:0000256" key="3">
    <source>
        <dbReference type="ARBA" id="ARBA00004123"/>
    </source>
</evidence>
<keyword evidence="15" id="KW-0694">RNA-binding</keyword>
<reference evidence="26" key="1">
    <citation type="journal article" date="2020" name="Stud. Mycol.">
        <title>101 Dothideomycetes genomes: a test case for predicting lifestyles and emergence of pathogens.</title>
        <authorList>
            <person name="Haridas S."/>
            <person name="Albert R."/>
            <person name="Binder M."/>
            <person name="Bloem J."/>
            <person name="Labutti K."/>
            <person name="Salamov A."/>
            <person name="Andreopoulos B."/>
            <person name="Baker S."/>
            <person name="Barry K."/>
            <person name="Bills G."/>
            <person name="Bluhm B."/>
            <person name="Cannon C."/>
            <person name="Castanera R."/>
            <person name="Culley D."/>
            <person name="Daum C."/>
            <person name="Ezra D."/>
            <person name="Gonzalez J."/>
            <person name="Henrissat B."/>
            <person name="Kuo A."/>
            <person name="Liang C."/>
            <person name="Lipzen A."/>
            <person name="Lutzoni F."/>
            <person name="Magnuson J."/>
            <person name="Mondo S."/>
            <person name="Nolan M."/>
            <person name="Ohm R."/>
            <person name="Pangilinan J."/>
            <person name="Park H.-J."/>
            <person name="Ramirez L."/>
            <person name="Alfaro M."/>
            <person name="Sun H."/>
            <person name="Tritt A."/>
            <person name="Yoshinaga Y."/>
            <person name="Zwiers L.-H."/>
            <person name="Turgeon B."/>
            <person name="Goodwin S."/>
            <person name="Spatafora J."/>
            <person name="Crous P."/>
            <person name="Grigoriev I."/>
        </authorList>
    </citation>
    <scope>NUCLEOTIDE SEQUENCE</scope>
    <source>
        <strain evidence="26">CBS 119925</strain>
    </source>
</reference>
<feature type="region of interest" description="Disordered" evidence="24">
    <location>
        <begin position="144"/>
        <end position="163"/>
    </location>
</feature>
<feature type="compositionally biased region" description="Polar residues" evidence="24">
    <location>
        <begin position="124"/>
        <end position="138"/>
    </location>
</feature>
<feature type="compositionally biased region" description="Basic and acidic residues" evidence="24">
    <location>
        <begin position="208"/>
        <end position="227"/>
    </location>
</feature>
<evidence type="ECO:0000256" key="7">
    <source>
        <dbReference type="ARBA" id="ARBA00022490"/>
    </source>
</evidence>
<dbReference type="InterPro" id="IPR032675">
    <property type="entry name" value="LRR_dom_sf"/>
</dbReference>
<evidence type="ECO:0000256" key="21">
    <source>
        <dbReference type="ARBA" id="ARBA00031469"/>
    </source>
</evidence>
<keyword evidence="16" id="KW-0805">Transcription regulation</keyword>
<comment type="function">
    <text evidence="23">Acts as a catalytic component of the CCR4-NOT core complex, which in the nucleus seems to be a general transcription factor, and in the cytoplasm the major mRNA deadenylase involved in mRNA turnover. Ccr4 has 3'-5' RNase activity with a strong preference for polyadenylated substrates and also low exonuclease activity towards single-stranded DNA.</text>
</comment>
<sequence length="759" mass="85833">MADYSAYHRGPGHILFPNNAPNQHRTHPARARTPTASNRTLFNPDAPSPSRSPARQSSHSMNMYNQGHGHQGHAGMLNGRPGHHAYMPMGLNKQFQQHAQNAQHQSHGHQPHQDHAAGAHGGQYNHQHNLSGGALSTAQPHFPAAHLQNSTPSSVHSALTKAPNPHWAEQLQLAQQAREMNQSHAHARNHPSVNKNVIAGTANGASDENSKDELRNRPANDNVETTKEKHPWTTLDFGGQNLKIVTPPLFQYYTFLTKLYLNFNKLTFLPSAIGKLRSLVHLDLSLNDLRFLPSEIGMLVNLKELLLFDNQLETLPFEMGSLYKLEMLGIEGNPITEDIKSIIVEQGTKELIKYFRENAQGPEPPPERPWHSLEEEVDTGSETVTALSYNILCDKYCTQAQYGYTPEAALTWEHRRETILAELRDRNADIVCLQEIDQDSFNNFFRGRLAQKPTYYKGVFWPKSRARTMDEANANMVDGCAIFFRATKYHCHDKQLVNFSQTAINRPDMKDQQNIFNRVMPRDDIAVVAFLENLETGTRFIVGNVHVFWNPDYTDVKTVQVAILLEALTKYAERYVKWPPLTEKEKFRFTNGEDGEDEVPPVKPAPSQKYSDATQIPLLLCGDFNSLPNSGICHLITHGSLESSHDAFGGRGYGNFTKEGIRHPFKLKSSYSAIGELAFTNYTPNFVGVLDYIWYSANTLQVAGLLGDVDKDYLQRVPGFPNYHFPSDHLALYAKYLVKPRKDKKESETERERDRERRA</sequence>
<evidence type="ECO:0000256" key="19">
    <source>
        <dbReference type="ARBA" id="ARBA00023475"/>
    </source>
</evidence>
<comment type="catalytic activity">
    <reaction evidence="1">
        <text>Exonucleolytic cleavage of poly(A) to 5'-AMP.</text>
        <dbReference type="EC" id="3.1.13.4"/>
    </reaction>
</comment>
<keyword evidence="13" id="KW-0269">Exonuclease</keyword>
<evidence type="ECO:0000256" key="22">
    <source>
        <dbReference type="ARBA" id="ARBA00033317"/>
    </source>
</evidence>
<evidence type="ECO:0000256" key="24">
    <source>
        <dbReference type="SAM" id="MobiDB-lite"/>
    </source>
</evidence>
<keyword evidence="9" id="KW-0540">Nuclease</keyword>
<feature type="compositionally biased region" description="Low complexity" evidence="24">
    <location>
        <begin position="44"/>
        <end position="60"/>
    </location>
</feature>
<evidence type="ECO:0000256" key="6">
    <source>
        <dbReference type="ARBA" id="ARBA00012161"/>
    </source>
</evidence>
<dbReference type="FunFam" id="3.80.10.10:FF:000447">
    <property type="entry name" value="Glucose-repressible alcohol dehydrogenase transcriptional effector"/>
    <property type="match status" value="1"/>
</dbReference>
<keyword evidence="14" id="KW-0460">Magnesium</keyword>
<evidence type="ECO:0000256" key="5">
    <source>
        <dbReference type="ARBA" id="ARBA00010774"/>
    </source>
</evidence>
<dbReference type="GO" id="GO:0003723">
    <property type="term" value="F:RNA binding"/>
    <property type="evidence" value="ECO:0007669"/>
    <property type="project" value="UniProtKB-KW"/>
</dbReference>
<dbReference type="Pfam" id="PF00560">
    <property type="entry name" value="LRR_1"/>
    <property type="match status" value="1"/>
</dbReference>
<comment type="similarity">
    <text evidence="5">Belongs to the CCR4/nocturin family.</text>
</comment>
<dbReference type="Gene3D" id="3.60.10.10">
    <property type="entry name" value="Endonuclease/exonuclease/phosphatase"/>
    <property type="match status" value="1"/>
</dbReference>
<dbReference type="SUPFAM" id="SSF56219">
    <property type="entry name" value="DNase I-like"/>
    <property type="match status" value="1"/>
</dbReference>
<dbReference type="InterPro" id="IPR036691">
    <property type="entry name" value="Endo/exonu/phosph_ase_sf"/>
</dbReference>
<keyword evidence="17" id="KW-0804">Transcription</keyword>
<evidence type="ECO:0000256" key="15">
    <source>
        <dbReference type="ARBA" id="ARBA00022884"/>
    </source>
</evidence>
<evidence type="ECO:0000256" key="10">
    <source>
        <dbReference type="ARBA" id="ARBA00022723"/>
    </source>
</evidence>
<feature type="domain" description="Endonuclease/exonuclease/phosphatase" evidence="25">
    <location>
        <begin position="387"/>
        <end position="729"/>
    </location>
</feature>
<dbReference type="CDD" id="cd09097">
    <property type="entry name" value="Deadenylase_CCR4"/>
    <property type="match status" value="1"/>
</dbReference>
<keyword evidence="27" id="KW-1185">Reference proteome</keyword>
<feature type="compositionally biased region" description="Polar residues" evidence="24">
    <location>
        <begin position="147"/>
        <end position="157"/>
    </location>
</feature>
<feature type="region of interest" description="Disordered" evidence="24">
    <location>
        <begin position="96"/>
        <end position="138"/>
    </location>
</feature>
<dbReference type="AlphaFoldDB" id="A0A6A6UZH2"/>
<dbReference type="Pfam" id="PF03372">
    <property type="entry name" value="Exo_endo_phos"/>
    <property type="match status" value="1"/>
</dbReference>
<keyword evidence="7" id="KW-0963">Cytoplasm</keyword>
<proteinExistence type="inferred from homology"/>
<name>A0A6A6UZH2_9PLEO</name>
<dbReference type="EC" id="3.1.13.4" evidence="6"/>
<dbReference type="SUPFAM" id="SSF52058">
    <property type="entry name" value="L domain-like"/>
    <property type="match status" value="1"/>
</dbReference>
<evidence type="ECO:0000256" key="8">
    <source>
        <dbReference type="ARBA" id="ARBA00022614"/>
    </source>
</evidence>
<dbReference type="OrthoDB" id="428734at2759"/>
<dbReference type="FunFam" id="3.60.10.10:FF:000037">
    <property type="entry name" value="Glucose-repressible alcohol dehydrogenase transcriptional effector"/>
    <property type="match status" value="1"/>
</dbReference>
<keyword evidence="10" id="KW-0479">Metal-binding</keyword>
<dbReference type="SMART" id="SM00369">
    <property type="entry name" value="LRR_TYP"/>
    <property type="match status" value="3"/>
</dbReference>
<accession>A0A6A6UZH2</accession>
<dbReference type="GO" id="GO:0005634">
    <property type="term" value="C:nucleus"/>
    <property type="evidence" value="ECO:0007669"/>
    <property type="project" value="UniProtKB-SubCell"/>
</dbReference>
<dbReference type="PANTHER" id="PTHR12121">
    <property type="entry name" value="CARBON CATABOLITE REPRESSOR PROTEIN 4"/>
    <property type="match status" value="1"/>
</dbReference>
<dbReference type="Proteomes" id="UP000799440">
    <property type="component" value="Unassembled WGS sequence"/>
</dbReference>
<evidence type="ECO:0000259" key="25">
    <source>
        <dbReference type="Pfam" id="PF03372"/>
    </source>
</evidence>
<feature type="region of interest" description="Disordered" evidence="24">
    <location>
        <begin position="175"/>
        <end position="227"/>
    </location>
</feature>
<evidence type="ECO:0000256" key="23">
    <source>
        <dbReference type="ARBA" id="ARBA00045495"/>
    </source>
</evidence>
<dbReference type="InterPro" id="IPR001611">
    <property type="entry name" value="Leu-rich_rpt"/>
</dbReference>
<evidence type="ECO:0000256" key="11">
    <source>
        <dbReference type="ARBA" id="ARBA00022737"/>
    </source>
</evidence>
<evidence type="ECO:0000313" key="27">
    <source>
        <dbReference type="Proteomes" id="UP000799440"/>
    </source>
</evidence>
<evidence type="ECO:0000256" key="1">
    <source>
        <dbReference type="ARBA" id="ARBA00001663"/>
    </source>
</evidence>
<comment type="subcellular location">
    <subcellularLocation>
        <location evidence="4">Cytoplasm</location>
    </subcellularLocation>
    <subcellularLocation>
        <location evidence="3">Nucleus</location>
    </subcellularLocation>
</comment>
<evidence type="ECO:0000256" key="14">
    <source>
        <dbReference type="ARBA" id="ARBA00022842"/>
    </source>
</evidence>
<evidence type="ECO:0000256" key="9">
    <source>
        <dbReference type="ARBA" id="ARBA00022722"/>
    </source>
</evidence>
<dbReference type="GO" id="GO:0005737">
    <property type="term" value="C:cytoplasm"/>
    <property type="evidence" value="ECO:0007669"/>
    <property type="project" value="UniProtKB-SubCell"/>
</dbReference>
<keyword evidence="8" id="KW-0433">Leucine-rich repeat</keyword>
<comment type="cofactor">
    <cofactor evidence="2">
        <name>Mg(2+)</name>
        <dbReference type="ChEBI" id="CHEBI:18420"/>
    </cofactor>
</comment>